<accession>A0A5C8LVQ7</accession>
<evidence type="ECO:0000313" key="2">
    <source>
        <dbReference type="Proteomes" id="UP000321814"/>
    </source>
</evidence>
<dbReference type="SUPFAM" id="SSF160631">
    <property type="entry name" value="SMI1/KNR4-like"/>
    <property type="match status" value="1"/>
</dbReference>
<protein>
    <submittedName>
        <fullName evidence="1">SMI1/KNR4 family protein</fullName>
    </submittedName>
</protein>
<evidence type="ECO:0000313" key="1">
    <source>
        <dbReference type="EMBL" id="TXK79230.1"/>
    </source>
</evidence>
<comment type="caution">
    <text evidence="1">The sequence shown here is derived from an EMBL/GenBank/DDBJ whole genome shotgun (WGS) entry which is preliminary data.</text>
</comment>
<dbReference type="Proteomes" id="UP000321814">
    <property type="component" value="Unassembled WGS sequence"/>
</dbReference>
<organism evidence="1 2">
    <name type="scientific">Rheinheimera tangshanensis</name>
    <dbReference type="NCBI Taxonomy" id="400153"/>
    <lineage>
        <taxon>Bacteria</taxon>
        <taxon>Pseudomonadati</taxon>
        <taxon>Pseudomonadota</taxon>
        <taxon>Gammaproteobacteria</taxon>
        <taxon>Chromatiales</taxon>
        <taxon>Chromatiaceae</taxon>
        <taxon>Rheinheimera</taxon>
    </lineage>
</organism>
<gene>
    <name evidence="1" type="ORF">FU839_15155</name>
</gene>
<sequence>MNKEFYQRNILKPLEIWKARGESVHDKGAILLGFMPEVAPKAYAHIIFPPLNESFISEFQQRLNGRRIPESLAELLKLANGMSIFLGEITLNGYIPLKGEKSKGFLDNPPNIMIDNGQLMVKGSDSTDITIGWYQTDGSYINIKSDSSIVRFKPGLPMQVIQSWPDLETWLSSEIARLNTEWQHKLINS</sequence>
<dbReference type="InterPro" id="IPR037883">
    <property type="entry name" value="Knr4/Smi1-like_sf"/>
</dbReference>
<proteinExistence type="predicted"/>
<dbReference type="OrthoDB" id="7068636at2"/>
<name>A0A5C8LVQ7_9GAMM</name>
<dbReference type="RefSeq" id="WP_147905035.1">
    <property type="nucleotide sequence ID" value="NZ_BAAAGC010000011.1"/>
</dbReference>
<dbReference type="EMBL" id="VRLR01000011">
    <property type="protein sequence ID" value="TXK79230.1"/>
    <property type="molecule type" value="Genomic_DNA"/>
</dbReference>
<reference evidence="1 2" key="1">
    <citation type="submission" date="2019-08" db="EMBL/GenBank/DDBJ databases">
        <title>Draft genome analysis of Rheinheimera tangshanensis isolated from the roots of fresh rice plants (Oryza sativa).</title>
        <authorList>
            <person name="Yu Q."/>
            <person name="Qi Y."/>
            <person name="Zhang H."/>
            <person name="Pu J."/>
        </authorList>
    </citation>
    <scope>NUCLEOTIDE SEQUENCE [LARGE SCALE GENOMIC DNA]</scope>
    <source>
        <strain evidence="1 2">JA3-B52</strain>
    </source>
</reference>
<dbReference type="AlphaFoldDB" id="A0A5C8LVQ7"/>
<keyword evidence="2" id="KW-1185">Reference proteome</keyword>